<dbReference type="InterPro" id="IPR012337">
    <property type="entry name" value="RNaseH-like_sf"/>
</dbReference>
<dbReference type="SUPFAM" id="SSF53098">
    <property type="entry name" value="Ribonuclease H-like"/>
    <property type="match status" value="1"/>
</dbReference>
<dbReference type="GO" id="GO:0004803">
    <property type="term" value="F:transposase activity"/>
    <property type="evidence" value="ECO:0007669"/>
    <property type="project" value="InterPro"/>
</dbReference>
<comment type="caution">
    <text evidence="2">The sequence shown here is derived from an EMBL/GenBank/DDBJ whole genome shotgun (WGS) entry which is preliminary data.</text>
</comment>
<dbReference type="Proteomes" id="UP001152614">
    <property type="component" value="Unassembled WGS sequence"/>
</dbReference>
<dbReference type="Gene3D" id="3.90.350.10">
    <property type="entry name" value="Transposase Inhibitor Protein From Tn5, Chain A, domain 1"/>
    <property type="match status" value="1"/>
</dbReference>
<accession>A0A9X4NIY4</accession>
<evidence type="ECO:0000313" key="2">
    <source>
        <dbReference type="EMBL" id="MDG4983868.1"/>
    </source>
</evidence>
<dbReference type="EMBL" id="JAOWLY010000005">
    <property type="protein sequence ID" value="MDG4983868.1"/>
    <property type="molecule type" value="Genomic_DNA"/>
</dbReference>
<dbReference type="GO" id="GO:0006313">
    <property type="term" value="P:DNA transposition"/>
    <property type="evidence" value="ECO:0007669"/>
    <property type="project" value="InterPro"/>
</dbReference>
<reference evidence="2" key="1">
    <citation type="submission" date="2022-10" db="EMBL/GenBank/DDBJ databases">
        <authorList>
            <person name="Turner M.S."/>
            <person name="Huang W."/>
        </authorList>
    </citation>
    <scope>NUCLEOTIDE SEQUENCE</scope>
    <source>
        <strain evidence="2">3</strain>
    </source>
</reference>
<dbReference type="Pfam" id="PF01609">
    <property type="entry name" value="DDE_Tnp_1"/>
    <property type="match status" value="1"/>
</dbReference>
<dbReference type="InterPro" id="IPR002559">
    <property type="entry name" value="Transposase_11"/>
</dbReference>
<dbReference type="GO" id="GO:0003677">
    <property type="term" value="F:DNA binding"/>
    <property type="evidence" value="ECO:0007669"/>
    <property type="project" value="InterPro"/>
</dbReference>
<feature type="domain" description="Transposase IS4-like" evidence="1">
    <location>
        <begin position="4"/>
        <end position="119"/>
    </location>
</feature>
<protein>
    <submittedName>
        <fullName evidence="2">Transposase</fullName>
    </submittedName>
</protein>
<proteinExistence type="predicted"/>
<dbReference type="RefSeq" id="WP_278228927.1">
    <property type="nucleotide sequence ID" value="NZ_JAOWLY010000005.1"/>
</dbReference>
<reference evidence="2" key="2">
    <citation type="journal article" date="2023" name="Food Microbiol.">
        <title>Evaluation of the fermentation potential of lactic acid bacteria isolated from herbs, fruits and vegetables as starter cultures in nut-based milk alternatives.</title>
        <authorList>
            <person name="Huang W."/>
            <person name="Dong A."/>
            <person name="Pham H.T."/>
            <person name="Zhou C."/>
            <person name="Huo Z."/>
            <person name="Watjen A.P."/>
            <person name="Prakash S."/>
            <person name="Bang-Berthelsen C.H."/>
            <person name="Turner M.S."/>
        </authorList>
    </citation>
    <scope>NUCLEOTIDE SEQUENCE</scope>
    <source>
        <strain evidence="2">3</strain>
    </source>
</reference>
<sequence length="157" mass="18232">MAGKAGNKISLIHLDALYDLLNKSYVSVDFQTKKTLDERASLCEMLYQNSLPENSILLADRGYESFNVFEHLKQLNQHFVIRVKDIKNNGFLHHLPPSAESDCFDQVIHFKLTRRQTKAIKNDPNFCFLSNNSKFDFLPIRSREWSEFSYLPLIMSA</sequence>
<evidence type="ECO:0000259" key="1">
    <source>
        <dbReference type="Pfam" id="PF01609"/>
    </source>
</evidence>
<dbReference type="AlphaFoldDB" id="A0A9X4NIY4"/>
<organism evidence="2 3">
    <name type="scientific">Lactococcus lactis</name>
    <dbReference type="NCBI Taxonomy" id="1358"/>
    <lineage>
        <taxon>Bacteria</taxon>
        <taxon>Bacillati</taxon>
        <taxon>Bacillota</taxon>
        <taxon>Bacilli</taxon>
        <taxon>Lactobacillales</taxon>
        <taxon>Streptococcaceae</taxon>
        <taxon>Lactococcus</taxon>
    </lineage>
</organism>
<gene>
    <name evidence="2" type="ORF">OGZ51_06895</name>
</gene>
<evidence type="ECO:0000313" key="3">
    <source>
        <dbReference type="Proteomes" id="UP001152614"/>
    </source>
</evidence>
<name>A0A9X4NIY4_9LACT</name>